<dbReference type="EMBL" id="SWLB01000008">
    <property type="protein sequence ID" value="KAF3335403.1"/>
    <property type="molecule type" value="Genomic_DNA"/>
</dbReference>
<dbReference type="Gene3D" id="1.25.40.20">
    <property type="entry name" value="Ankyrin repeat-containing domain"/>
    <property type="match status" value="1"/>
</dbReference>
<accession>A0A833R9E5</accession>
<dbReference type="SUPFAM" id="SSF48403">
    <property type="entry name" value="Ankyrin repeat"/>
    <property type="match status" value="1"/>
</dbReference>
<evidence type="ECO:0000313" key="2">
    <source>
        <dbReference type="Proteomes" id="UP000623129"/>
    </source>
</evidence>
<keyword evidence="2" id="KW-1185">Reference proteome</keyword>
<name>A0A833R9E5_9POAL</name>
<dbReference type="InterPro" id="IPR036770">
    <property type="entry name" value="Ankyrin_rpt-contain_sf"/>
</dbReference>
<comment type="caution">
    <text evidence="1">The sequence shown here is derived from an EMBL/GenBank/DDBJ whole genome shotgun (WGS) entry which is preliminary data.</text>
</comment>
<protein>
    <submittedName>
        <fullName evidence="1">Ankyrin repeats (3 copies)</fullName>
    </submittedName>
</protein>
<dbReference type="Pfam" id="PF00023">
    <property type="entry name" value="Ank"/>
    <property type="match status" value="1"/>
</dbReference>
<dbReference type="Proteomes" id="UP000623129">
    <property type="component" value="Unassembled WGS sequence"/>
</dbReference>
<dbReference type="AlphaFoldDB" id="A0A833R9E5"/>
<dbReference type="InterPro" id="IPR002110">
    <property type="entry name" value="Ankyrin_rpt"/>
</dbReference>
<proteinExistence type="predicted"/>
<reference evidence="1" key="1">
    <citation type="submission" date="2020-01" db="EMBL/GenBank/DDBJ databases">
        <title>Genome sequence of Kobresia littledalei, the first chromosome-level genome in the family Cyperaceae.</title>
        <authorList>
            <person name="Qu G."/>
        </authorList>
    </citation>
    <scope>NUCLEOTIDE SEQUENCE</scope>
    <source>
        <strain evidence="1">C.B.Clarke</strain>
        <tissue evidence="1">Leaf</tissue>
    </source>
</reference>
<organism evidence="1 2">
    <name type="scientific">Carex littledalei</name>
    <dbReference type="NCBI Taxonomy" id="544730"/>
    <lineage>
        <taxon>Eukaryota</taxon>
        <taxon>Viridiplantae</taxon>
        <taxon>Streptophyta</taxon>
        <taxon>Embryophyta</taxon>
        <taxon>Tracheophyta</taxon>
        <taxon>Spermatophyta</taxon>
        <taxon>Magnoliopsida</taxon>
        <taxon>Liliopsida</taxon>
        <taxon>Poales</taxon>
        <taxon>Cyperaceae</taxon>
        <taxon>Cyperoideae</taxon>
        <taxon>Cariceae</taxon>
        <taxon>Carex</taxon>
        <taxon>Carex subgen. Euthyceras</taxon>
    </lineage>
</organism>
<dbReference type="OrthoDB" id="1916412at2759"/>
<gene>
    <name evidence="1" type="ORF">FCM35_KLT19910</name>
</gene>
<sequence>MIESHQRILMDTELLTAAREGDESRFAHILGLEEDTSEIIINIDNRCIARDEPDFLLGVTYTGNSLLHQAASSNFLGLAEKIWRRETSLLVPCNKVLESPLHCAAENGNHKMISLLLSFAYEMGDKDIMVMEEVLRAQNKDWDCST</sequence>
<evidence type="ECO:0000313" key="1">
    <source>
        <dbReference type="EMBL" id="KAF3335403.1"/>
    </source>
</evidence>